<name>A0A2P8I4W2_SACCR</name>
<feature type="transmembrane region" description="Helical" evidence="1">
    <location>
        <begin position="189"/>
        <end position="209"/>
    </location>
</feature>
<accession>A0A2P8I4W2</accession>
<feature type="transmembrane region" description="Helical" evidence="1">
    <location>
        <begin position="298"/>
        <end position="315"/>
    </location>
</feature>
<feature type="transmembrane region" description="Helical" evidence="1">
    <location>
        <begin position="216"/>
        <end position="233"/>
    </location>
</feature>
<evidence type="ECO:0000313" key="3">
    <source>
        <dbReference type="Proteomes" id="UP000241118"/>
    </source>
</evidence>
<dbReference type="AlphaFoldDB" id="A0A2P8I4W2"/>
<keyword evidence="1" id="KW-0812">Transmembrane</keyword>
<proteinExistence type="predicted"/>
<evidence type="ECO:0000256" key="1">
    <source>
        <dbReference type="SAM" id="Phobius"/>
    </source>
</evidence>
<feature type="transmembrane region" description="Helical" evidence="1">
    <location>
        <begin position="108"/>
        <end position="125"/>
    </location>
</feature>
<organism evidence="2 3">
    <name type="scientific">Saccharothrix carnea</name>
    <dbReference type="NCBI Taxonomy" id="1280637"/>
    <lineage>
        <taxon>Bacteria</taxon>
        <taxon>Bacillati</taxon>
        <taxon>Actinomycetota</taxon>
        <taxon>Actinomycetes</taxon>
        <taxon>Pseudonocardiales</taxon>
        <taxon>Pseudonocardiaceae</taxon>
        <taxon>Saccharothrix</taxon>
    </lineage>
</organism>
<sequence>MGAAVWALPVLVGLVLPLWEDGPPLDVTLPLVIAGLLLKAREAHAERPGAWFPLLVTGATAFALTSAGGFVDGWWLSVGPTAFDLWQFLFGLVVAIGLGIWAWRARSYVVAVTALGYLAAVWYFRQEPVEEFGWFAYAPLTTLTPVVPTFDFLPHPELVVVAGAVLAHTRVDRVRPWHVVAILGLLGSLWHYSALALVVAAVVVAAYDLSARRPGAWYPLLLVGIGLVVWPVVDRVFLAPELPAVLANAPGGRNESGGIEGAAIAVAVGPWTGYDELFLAFVVAIGPAVWSWRRRSPIVLLTAVVYLGLTWLRTGPVPTELVVLAGAAVAFATAAPGATRTAGRSAGTPDRPPGP</sequence>
<protein>
    <submittedName>
        <fullName evidence="2">Uncharacterized protein</fullName>
    </submittedName>
</protein>
<comment type="caution">
    <text evidence="2">The sequence shown here is derived from an EMBL/GenBank/DDBJ whole genome shotgun (WGS) entry which is preliminary data.</text>
</comment>
<dbReference type="EMBL" id="PYAX01000009">
    <property type="protein sequence ID" value="PSL53505.1"/>
    <property type="molecule type" value="Genomic_DNA"/>
</dbReference>
<feature type="transmembrane region" description="Helical" evidence="1">
    <location>
        <begin position="83"/>
        <end position="101"/>
    </location>
</feature>
<gene>
    <name evidence="2" type="ORF">B0I31_109295</name>
</gene>
<reference evidence="2 3" key="1">
    <citation type="submission" date="2018-03" db="EMBL/GenBank/DDBJ databases">
        <title>Genomic Encyclopedia of Type Strains, Phase III (KMG-III): the genomes of soil and plant-associated and newly described type strains.</title>
        <authorList>
            <person name="Whitman W."/>
        </authorList>
    </citation>
    <scope>NUCLEOTIDE SEQUENCE [LARGE SCALE GENOMIC DNA]</scope>
    <source>
        <strain evidence="2 3">CGMCC 4.7097</strain>
    </source>
</reference>
<evidence type="ECO:0000313" key="2">
    <source>
        <dbReference type="EMBL" id="PSL53505.1"/>
    </source>
</evidence>
<feature type="transmembrane region" description="Helical" evidence="1">
    <location>
        <begin position="321"/>
        <end position="339"/>
    </location>
</feature>
<feature type="transmembrane region" description="Helical" evidence="1">
    <location>
        <begin position="50"/>
        <end position="71"/>
    </location>
</feature>
<keyword evidence="1" id="KW-1133">Transmembrane helix</keyword>
<keyword evidence="1" id="KW-0472">Membrane</keyword>
<keyword evidence="3" id="KW-1185">Reference proteome</keyword>
<dbReference type="Proteomes" id="UP000241118">
    <property type="component" value="Unassembled WGS sequence"/>
</dbReference>